<keyword evidence="3" id="KW-1185">Reference proteome</keyword>
<sequence>MDAATHARLVRGHLDAATPEAVRRLRAVVDALPDRAEEIVVTVFPDQDGEGTFDVVVSLDGPDAAVLDRAIAPHRTLFEVVHGEDGPVPEVPLVAPGRAPYDARDVVVDTAADWIVEVWDAAARGRSRVRGVVDGHDGYGASVPRALAP</sequence>
<proteinExistence type="predicted"/>
<dbReference type="Proteomes" id="UP001165168">
    <property type="component" value="Unassembled WGS sequence"/>
</dbReference>
<reference evidence="2 3" key="1">
    <citation type="submission" date="2019-07" db="EMBL/GenBank/DDBJ databases">
        <title>Complete Genome Sequence and Methylome Analysis of Arthrobacter luteus NEB113.</title>
        <authorList>
            <person name="Fomenkov A."/>
            <person name="Anton B.P."/>
            <person name="Vincze T."/>
            <person name="Roberts R.J."/>
        </authorList>
    </citation>
    <scope>NUCLEOTIDE SEQUENCE [LARGE SCALE GENOMIC DNA]</scope>
    <source>
        <strain evidence="2 3">NEB113</strain>
    </source>
</reference>
<dbReference type="AlphaFoldDB" id="A0AAV5P6U1"/>
<dbReference type="Proteomes" id="UP000319068">
    <property type="component" value="Chromosome"/>
</dbReference>
<reference evidence="1" key="2">
    <citation type="submission" date="2023-03" db="EMBL/GenBank/DDBJ databases">
        <title>Cellulosimicrobium cellulans NBRC 103059.</title>
        <authorList>
            <person name="Ichikawa N."/>
            <person name="Sato H."/>
            <person name="Tonouchi N."/>
        </authorList>
    </citation>
    <scope>NUCLEOTIDE SEQUENCE</scope>
    <source>
        <strain evidence="1">NBRC 103059</strain>
    </source>
</reference>
<name>A0AAV5P6U1_CELCE</name>
<dbReference type="RefSeq" id="WP_137281375.1">
    <property type="nucleotide sequence ID" value="NZ_BSTG01000002.1"/>
</dbReference>
<protein>
    <submittedName>
        <fullName evidence="1">Uncharacterized protein</fullName>
    </submittedName>
</protein>
<dbReference type="Pfam" id="PF19926">
    <property type="entry name" value="DUF6389"/>
    <property type="match status" value="1"/>
</dbReference>
<dbReference type="EMBL" id="BSTG01000002">
    <property type="protein sequence ID" value="GLY57022.1"/>
    <property type="molecule type" value="Genomic_DNA"/>
</dbReference>
<evidence type="ECO:0000313" key="4">
    <source>
        <dbReference type="Proteomes" id="UP001165168"/>
    </source>
</evidence>
<evidence type="ECO:0000313" key="3">
    <source>
        <dbReference type="Proteomes" id="UP000319068"/>
    </source>
</evidence>
<gene>
    <name evidence="1" type="ORF">Ccel01_16240</name>
    <name evidence="2" type="ORF">FOG94_02555</name>
</gene>
<accession>A0AAV5P6U1</accession>
<evidence type="ECO:0000313" key="2">
    <source>
        <dbReference type="EMBL" id="QDP74178.1"/>
    </source>
</evidence>
<dbReference type="EMBL" id="CP041694">
    <property type="protein sequence ID" value="QDP74178.1"/>
    <property type="molecule type" value="Genomic_DNA"/>
</dbReference>
<organism evidence="1 4">
    <name type="scientific">Cellulosimicrobium cellulans</name>
    <name type="common">Arthrobacter luteus</name>
    <dbReference type="NCBI Taxonomy" id="1710"/>
    <lineage>
        <taxon>Bacteria</taxon>
        <taxon>Bacillati</taxon>
        <taxon>Actinomycetota</taxon>
        <taxon>Actinomycetes</taxon>
        <taxon>Micrococcales</taxon>
        <taxon>Promicromonosporaceae</taxon>
        <taxon>Cellulosimicrobium</taxon>
    </lineage>
</organism>
<evidence type="ECO:0000313" key="1">
    <source>
        <dbReference type="EMBL" id="GLY57022.1"/>
    </source>
</evidence>
<dbReference type="InterPro" id="IPR045661">
    <property type="entry name" value="DUF6389"/>
</dbReference>